<sequence length="411" mass="44857">MRGNSVMEKDIYRRYACQLNIKAEGQFSSLTSDAVRSISTWFETSFYLSNSFSAFLVAMAMLVKLSVFNNTRLFALFVLFSTLQLQSFAIIHNTTYDNLDPNVTYLPQGGDGWDVDIKEGLDYQGSHAVASDDPDAFALFHFIGVAVYYFSPLWPYNVTTALSIDGGNNITVNLMDTSATPANVGSPPTEPSAARFGFTGLSNGSHTLAMYQVQGLNYSDQNVPAYVVVDGFNVTFDDGTSAVANTPHNRTVNVAVIVGGVVGGIIGLAAMITFFLVYHRRVRKFNRQNNSRGEGILDDTHTSAHSRIINSRRASYTDFSPALAQLQSRTTSPDLRSEAGYTSVTTTAPLIMRWEESMYSETSQSRGSTSSGTIAGKGSTYFDEKCLQRLIIANSEEPPAPPPYASFDAGM</sequence>
<feature type="transmembrane region" description="Helical" evidence="1">
    <location>
        <begin position="73"/>
        <end position="91"/>
    </location>
</feature>
<evidence type="ECO:0000313" key="3">
    <source>
        <dbReference type="Proteomes" id="UP001163846"/>
    </source>
</evidence>
<name>A0AA38PAB2_9AGAR</name>
<keyword evidence="1" id="KW-0812">Transmembrane</keyword>
<reference evidence="2" key="1">
    <citation type="submission" date="2022-08" db="EMBL/GenBank/DDBJ databases">
        <authorList>
            <consortium name="DOE Joint Genome Institute"/>
            <person name="Min B."/>
            <person name="Riley R."/>
            <person name="Sierra-Patev S."/>
            <person name="Naranjo-Ortiz M."/>
            <person name="Looney B."/>
            <person name="Konkel Z."/>
            <person name="Slot J.C."/>
            <person name="Sakamoto Y."/>
            <person name="Steenwyk J.L."/>
            <person name="Rokas A."/>
            <person name="Carro J."/>
            <person name="Camarero S."/>
            <person name="Ferreira P."/>
            <person name="Molpeceres G."/>
            <person name="Ruiz-Duenas F.J."/>
            <person name="Serrano A."/>
            <person name="Henrissat B."/>
            <person name="Drula E."/>
            <person name="Hughes K.W."/>
            <person name="Mata J.L."/>
            <person name="Ishikawa N.K."/>
            <person name="Vargas-Isla R."/>
            <person name="Ushijima S."/>
            <person name="Smith C.A."/>
            <person name="Ahrendt S."/>
            <person name="Andreopoulos W."/>
            <person name="He G."/>
            <person name="Labutti K."/>
            <person name="Lipzen A."/>
            <person name="Ng V."/>
            <person name="Sandor L."/>
            <person name="Barry K."/>
            <person name="Martinez A.T."/>
            <person name="Xiao Y."/>
            <person name="Gibbons J.G."/>
            <person name="Terashima K."/>
            <person name="Hibbett D.S."/>
            <person name="Grigoriev I.V."/>
        </authorList>
    </citation>
    <scope>NUCLEOTIDE SEQUENCE</scope>
    <source>
        <strain evidence="2">TFB9207</strain>
    </source>
</reference>
<keyword evidence="3" id="KW-1185">Reference proteome</keyword>
<dbReference type="EMBL" id="MU806151">
    <property type="protein sequence ID" value="KAJ3839035.1"/>
    <property type="molecule type" value="Genomic_DNA"/>
</dbReference>
<protein>
    <submittedName>
        <fullName evidence="2">Uncharacterized protein</fullName>
    </submittedName>
</protein>
<keyword evidence="1" id="KW-0472">Membrane</keyword>
<comment type="caution">
    <text evidence="2">The sequence shown here is derived from an EMBL/GenBank/DDBJ whole genome shotgun (WGS) entry which is preliminary data.</text>
</comment>
<keyword evidence="1" id="KW-1133">Transmembrane helix</keyword>
<organism evidence="2 3">
    <name type="scientific">Lentinula raphanica</name>
    <dbReference type="NCBI Taxonomy" id="153919"/>
    <lineage>
        <taxon>Eukaryota</taxon>
        <taxon>Fungi</taxon>
        <taxon>Dikarya</taxon>
        <taxon>Basidiomycota</taxon>
        <taxon>Agaricomycotina</taxon>
        <taxon>Agaricomycetes</taxon>
        <taxon>Agaricomycetidae</taxon>
        <taxon>Agaricales</taxon>
        <taxon>Marasmiineae</taxon>
        <taxon>Omphalotaceae</taxon>
        <taxon>Lentinula</taxon>
    </lineage>
</organism>
<feature type="transmembrane region" description="Helical" evidence="1">
    <location>
        <begin position="254"/>
        <end position="278"/>
    </location>
</feature>
<feature type="transmembrane region" description="Helical" evidence="1">
    <location>
        <begin position="46"/>
        <end position="66"/>
    </location>
</feature>
<accession>A0AA38PAB2</accession>
<proteinExistence type="predicted"/>
<evidence type="ECO:0000313" key="2">
    <source>
        <dbReference type="EMBL" id="KAJ3839035.1"/>
    </source>
</evidence>
<gene>
    <name evidence="2" type="ORF">F5878DRAFT_617842</name>
</gene>
<dbReference type="Proteomes" id="UP001163846">
    <property type="component" value="Unassembled WGS sequence"/>
</dbReference>
<evidence type="ECO:0000256" key="1">
    <source>
        <dbReference type="SAM" id="Phobius"/>
    </source>
</evidence>
<dbReference type="AlphaFoldDB" id="A0AA38PAB2"/>